<comment type="caution">
    <text evidence="1">The sequence shown here is derived from an EMBL/GenBank/DDBJ whole genome shotgun (WGS) entry which is preliminary data.</text>
</comment>
<reference evidence="1" key="1">
    <citation type="submission" date="2017-08" db="EMBL/GenBank/DDBJ databases">
        <authorList>
            <person name="Polle J.E."/>
            <person name="Barry K."/>
            <person name="Cushman J."/>
            <person name="Schmutz J."/>
            <person name="Tran D."/>
            <person name="Hathwaick L.T."/>
            <person name="Yim W.C."/>
            <person name="Jenkins J."/>
            <person name="Mckie-Krisberg Z.M."/>
            <person name="Prochnik S."/>
            <person name="Lindquist E."/>
            <person name="Dockter R.B."/>
            <person name="Adam C."/>
            <person name="Molina H."/>
            <person name="Bunkerborg J."/>
            <person name="Jin E."/>
            <person name="Buchheim M."/>
            <person name="Magnuson J."/>
        </authorList>
    </citation>
    <scope>NUCLEOTIDE SEQUENCE</scope>
    <source>
        <strain evidence="1">CCAP 19/18</strain>
    </source>
</reference>
<proteinExistence type="predicted"/>
<evidence type="ECO:0000313" key="1">
    <source>
        <dbReference type="EMBL" id="KAF5826805.1"/>
    </source>
</evidence>
<organism evidence="1 2">
    <name type="scientific">Dunaliella salina</name>
    <name type="common">Green alga</name>
    <name type="synonym">Protococcus salinus</name>
    <dbReference type="NCBI Taxonomy" id="3046"/>
    <lineage>
        <taxon>Eukaryota</taxon>
        <taxon>Viridiplantae</taxon>
        <taxon>Chlorophyta</taxon>
        <taxon>core chlorophytes</taxon>
        <taxon>Chlorophyceae</taxon>
        <taxon>CS clade</taxon>
        <taxon>Chlamydomonadales</taxon>
        <taxon>Dunaliellaceae</taxon>
        <taxon>Dunaliella</taxon>
    </lineage>
</organism>
<gene>
    <name evidence="1" type="ORF">DUNSADRAFT_1976</name>
</gene>
<dbReference type="EMBL" id="MU070704">
    <property type="protein sequence ID" value="KAF5826805.1"/>
    <property type="molecule type" value="Genomic_DNA"/>
</dbReference>
<dbReference type="Proteomes" id="UP000815325">
    <property type="component" value="Unassembled WGS sequence"/>
</dbReference>
<accession>A0ABQ7FWR0</accession>
<evidence type="ECO:0000313" key="2">
    <source>
        <dbReference type="Proteomes" id="UP000815325"/>
    </source>
</evidence>
<keyword evidence="2" id="KW-1185">Reference proteome</keyword>
<name>A0ABQ7FWR0_DUNSA</name>
<sequence length="117" mass="12704">MTTSSLHSRKLDTCSLLHTAHAFHAGTHPPRIAHGITLLCRPSLGSLSQKQAVAQTSHTDSSCAFRCVNAKYAQPKTVHPPSLNCEPWRAAHTQTCLAHSGMYMLCFPSPNLCILPT</sequence>
<evidence type="ECO:0008006" key="3">
    <source>
        <dbReference type="Google" id="ProtNLM"/>
    </source>
</evidence>
<protein>
    <recommendedName>
        <fullName evidence="3">Encoded protein</fullName>
    </recommendedName>
</protein>